<gene>
    <name evidence="5" type="ORF">FACUT_6563</name>
</gene>
<evidence type="ECO:0000256" key="2">
    <source>
        <dbReference type="SAM" id="MobiDB-lite"/>
    </source>
</evidence>
<dbReference type="InterPro" id="IPR036249">
    <property type="entry name" value="Thioredoxin-like_sf"/>
</dbReference>
<dbReference type="SUPFAM" id="SSF52833">
    <property type="entry name" value="Thioredoxin-like"/>
    <property type="match status" value="1"/>
</dbReference>
<dbReference type="GO" id="GO:0005796">
    <property type="term" value="C:Golgi lumen"/>
    <property type="evidence" value="ECO:0007669"/>
    <property type="project" value="TreeGrafter"/>
</dbReference>
<comment type="caution">
    <text evidence="5">The sequence shown here is derived from an EMBL/GenBank/DDBJ whole genome shotgun (WGS) entry which is preliminary data.</text>
</comment>
<dbReference type="AlphaFoldDB" id="A0A8H4NLE0"/>
<proteinExistence type="inferred from homology"/>
<evidence type="ECO:0000256" key="3">
    <source>
        <dbReference type="SAM" id="Phobius"/>
    </source>
</evidence>
<accession>A0A8H4NLE0</accession>
<comment type="similarity">
    <text evidence="1">Belongs to the glutaredoxin family. Monothiol subfamily.</text>
</comment>
<keyword evidence="6" id="KW-1185">Reference proteome</keyword>
<name>A0A8H4NLE0_9HYPO</name>
<evidence type="ECO:0000313" key="6">
    <source>
        <dbReference type="Proteomes" id="UP000536711"/>
    </source>
</evidence>
<dbReference type="GO" id="GO:0000324">
    <property type="term" value="C:fungal-type vacuole"/>
    <property type="evidence" value="ECO:0007669"/>
    <property type="project" value="TreeGrafter"/>
</dbReference>
<dbReference type="InterPro" id="IPR011899">
    <property type="entry name" value="Glutaredoxin_euk/vir"/>
</dbReference>
<dbReference type="InterPro" id="IPR002109">
    <property type="entry name" value="Glutaredoxin"/>
</dbReference>
<feature type="compositionally biased region" description="Basic and acidic residues" evidence="2">
    <location>
        <begin position="154"/>
        <end position="166"/>
    </location>
</feature>
<dbReference type="OrthoDB" id="423313at2759"/>
<dbReference type="InterPro" id="IPR014025">
    <property type="entry name" value="Glutaredoxin_subgr"/>
</dbReference>
<dbReference type="Proteomes" id="UP000536711">
    <property type="component" value="Unassembled WGS sequence"/>
</dbReference>
<dbReference type="GO" id="GO:0034599">
    <property type="term" value="P:cellular response to oxidative stress"/>
    <property type="evidence" value="ECO:0007669"/>
    <property type="project" value="TreeGrafter"/>
</dbReference>
<feature type="compositionally biased region" description="Basic and acidic residues" evidence="2">
    <location>
        <begin position="95"/>
        <end position="119"/>
    </location>
</feature>
<organism evidence="5 6">
    <name type="scientific">Fusarium acutatum</name>
    <dbReference type="NCBI Taxonomy" id="78861"/>
    <lineage>
        <taxon>Eukaryota</taxon>
        <taxon>Fungi</taxon>
        <taxon>Dikarya</taxon>
        <taxon>Ascomycota</taxon>
        <taxon>Pezizomycotina</taxon>
        <taxon>Sordariomycetes</taxon>
        <taxon>Hypocreomycetidae</taxon>
        <taxon>Hypocreales</taxon>
        <taxon>Nectriaceae</taxon>
        <taxon>Fusarium</taxon>
        <taxon>Fusarium fujikuroi species complex</taxon>
    </lineage>
</organism>
<dbReference type="Pfam" id="PF00462">
    <property type="entry name" value="Glutaredoxin"/>
    <property type="match status" value="1"/>
</dbReference>
<evidence type="ECO:0000313" key="5">
    <source>
        <dbReference type="EMBL" id="KAF4436171.1"/>
    </source>
</evidence>
<feature type="domain" description="Glutaredoxin" evidence="4">
    <location>
        <begin position="201"/>
        <end position="264"/>
    </location>
</feature>
<keyword evidence="3" id="KW-1133">Transmembrane helix</keyword>
<dbReference type="GO" id="GO:0004362">
    <property type="term" value="F:glutathione-disulfide reductase (NADPH) activity"/>
    <property type="evidence" value="ECO:0007669"/>
    <property type="project" value="UniProtKB-ARBA"/>
</dbReference>
<dbReference type="PANTHER" id="PTHR45694">
    <property type="entry name" value="GLUTAREDOXIN 2"/>
    <property type="match status" value="1"/>
</dbReference>
<evidence type="ECO:0000259" key="4">
    <source>
        <dbReference type="Pfam" id="PF00462"/>
    </source>
</evidence>
<dbReference type="PANTHER" id="PTHR45694:SF5">
    <property type="entry name" value="GLUTAREDOXIN 2"/>
    <property type="match status" value="1"/>
</dbReference>
<dbReference type="EMBL" id="JAADJF010000156">
    <property type="protein sequence ID" value="KAF4436171.1"/>
    <property type="molecule type" value="Genomic_DNA"/>
</dbReference>
<feature type="region of interest" description="Disordered" evidence="2">
    <location>
        <begin position="63"/>
        <end position="83"/>
    </location>
</feature>
<protein>
    <submittedName>
        <fullName evidence="5">Glutaredoxin</fullName>
    </submittedName>
</protein>
<feature type="region of interest" description="Disordered" evidence="2">
    <location>
        <begin position="95"/>
        <end position="166"/>
    </location>
</feature>
<dbReference type="CDD" id="cd03419">
    <property type="entry name" value="GRX_GRXh_1_2_like"/>
    <property type="match status" value="1"/>
</dbReference>
<dbReference type="NCBIfam" id="TIGR02180">
    <property type="entry name" value="GRX_euk"/>
    <property type="match status" value="1"/>
</dbReference>
<feature type="transmembrane region" description="Helical" evidence="3">
    <location>
        <begin position="7"/>
        <end position="25"/>
    </location>
</feature>
<dbReference type="PROSITE" id="PS51354">
    <property type="entry name" value="GLUTAREDOXIN_2"/>
    <property type="match status" value="1"/>
</dbReference>
<dbReference type="GO" id="GO:0005801">
    <property type="term" value="C:cis-Golgi network"/>
    <property type="evidence" value="ECO:0007669"/>
    <property type="project" value="UniProtKB-ARBA"/>
</dbReference>
<reference evidence="5 6" key="1">
    <citation type="submission" date="2020-01" db="EMBL/GenBank/DDBJ databases">
        <title>Identification and distribution of gene clusters putatively required for synthesis of sphingolipid metabolism inhibitors in phylogenetically diverse species of the filamentous fungus Fusarium.</title>
        <authorList>
            <person name="Kim H.-S."/>
            <person name="Busman M."/>
            <person name="Brown D.W."/>
            <person name="Divon H."/>
            <person name="Uhlig S."/>
            <person name="Proctor R.H."/>
        </authorList>
    </citation>
    <scope>NUCLEOTIDE SEQUENCE [LARGE SCALE GENOMIC DNA]</scope>
    <source>
        <strain evidence="5 6">NRRL 13308</strain>
    </source>
</reference>
<evidence type="ECO:0000256" key="1">
    <source>
        <dbReference type="ARBA" id="ARBA00009630"/>
    </source>
</evidence>
<dbReference type="Gene3D" id="3.40.30.10">
    <property type="entry name" value="Glutaredoxin"/>
    <property type="match status" value="1"/>
</dbReference>
<keyword evidence="3" id="KW-0472">Membrane</keyword>
<dbReference type="FunFam" id="3.40.30.10:FF:000093">
    <property type="entry name" value="Glutaredoxin 2"/>
    <property type="match status" value="1"/>
</dbReference>
<sequence length="300" mass="32366">MPSPRRVRLLILATIGTFIFILFYTSGFDSHHDAETYTGQEFIKKTQNAMSANEPPAPIVDFATGEKAGQPHADKDGDGDIDADDQKLAAQMQERLKAAEAEAKGKANEKGGLRPDPPKKVVGVGSSAEGQDKDKIIKPVGGESGDVPAPAAAAEKKPETETRSKEAIAAREELDSILKKSPGRSPRANTGSTIITDRHPVIIFSKTYCPFSKRAKSLLIEKYSITPEPYVVELDIHPQGQALQDQLLETTGRRTVPNIMVNGVSLGGADDITEMDQAGKLVGKIVDLGNKRVEVLERTK</sequence>
<dbReference type="PRINTS" id="PR00160">
    <property type="entry name" value="GLUTAREDOXIN"/>
</dbReference>
<keyword evidence="3" id="KW-0812">Transmembrane</keyword>